<dbReference type="Pfam" id="PF03301">
    <property type="entry name" value="Trp_dioxygenase"/>
    <property type="match status" value="2"/>
</dbReference>
<comment type="pathway">
    <text evidence="1">Amino-acid degradation; L-tryptophan degradation via kynurenine pathway; L-kynurenine from L-tryptophan: step 1/2.</text>
</comment>
<evidence type="ECO:0000313" key="2">
    <source>
        <dbReference type="EMBL" id="MFC5006904.1"/>
    </source>
</evidence>
<dbReference type="PANTHER" id="PTHR10138">
    <property type="entry name" value="TRYPTOPHAN 2,3-DIOXYGENASE"/>
    <property type="match status" value="1"/>
</dbReference>
<comment type="caution">
    <text evidence="2">The sequence shown here is derived from an EMBL/GenBank/DDBJ whole genome shotgun (WGS) entry which is preliminary data.</text>
</comment>
<dbReference type="HAMAP" id="MF_01972">
    <property type="entry name" value="T23O"/>
    <property type="match status" value="1"/>
</dbReference>
<name>A0ABV9WEX2_9ACTN</name>
<comment type="cofactor">
    <cofactor evidence="1">
        <name>heme</name>
        <dbReference type="ChEBI" id="CHEBI:30413"/>
    </cofactor>
    <text evidence="1">Binds 1 heme group per subunit.</text>
</comment>
<comment type="caution">
    <text evidence="1">Lacks conserved residue(s) required for the propagation of feature annotation.</text>
</comment>
<keyword evidence="1" id="KW-0223">Dioxygenase</keyword>
<keyword evidence="3" id="KW-1185">Reference proteome</keyword>
<organism evidence="2 3">
    <name type="scientific">Dactylosporangium cerinum</name>
    <dbReference type="NCBI Taxonomy" id="1434730"/>
    <lineage>
        <taxon>Bacteria</taxon>
        <taxon>Bacillati</taxon>
        <taxon>Actinomycetota</taxon>
        <taxon>Actinomycetes</taxon>
        <taxon>Micromonosporales</taxon>
        <taxon>Micromonosporaceae</taxon>
        <taxon>Dactylosporangium</taxon>
    </lineage>
</organism>
<comment type="function">
    <text evidence="1">Heme-dependent dioxygenase that catalyzes the oxidative cleavage of the L-tryptophan (L-Trp) pyrrole ring and converts L-tryptophan to N-formyl-L-kynurenine. Catalyzes the oxidative cleavage of the indole moiety.</text>
</comment>
<dbReference type="Gene3D" id="1.20.58.480">
    <property type="match status" value="1"/>
</dbReference>
<keyword evidence="1" id="KW-0479">Metal-binding</keyword>
<comment type="subunit">
    <text evidence="1">Homotetramer.</text>
</comment>
<proteinExistence type="inferred from homology"/>
<dbReference type="PANTHER" id="PTHR10138:SF0">
    <property type="entry name" value="TRYPTOPHAN 2,3-DIOXYGENASE"/>
    <property type="match status" value="1"/>
</dbReference>
<feature type="binding site" evidence="1">
    <location>
        <position position="120"/>
    </location>
    <ligand>
        <name>substrate</name>
    </ligand>
</feature>
<feature type="binding site" description="axial binding residue" evidence="1">
    <location>
        <position position="231"/>
    </location>
    <ligand>
        <name>heme</name>
        <dbReference type="ChEBI" id="CHEBI:30413"/>
    </ligand>
    <ligandPart>
        <name>Fe</name>
        <dbReference type="ChEBI" id="CHEBI:18248"/>
    </ligandPart>
</feature>
<protein>
    <recommendedName>
        <fullName evidence="1">Tryptophan 2,3-dioxygenase</fullName>
        <shortName evidence="1">TDO</shortName>
        <ecNumber evidence="1">1.13.11.11</ecNumber>
    </recommendedName>
    <alternativeName>
        <fullName evidence="1">Tryptamin 2,3-dioxygenase</fullName>
    </alternativeName>
    <alternativeName>
        <fullName evidence="1">Tryptophan oxygenase</fullName>
        <shortName evidence="1">TO</shortName>
        <shortName evidence="1">TRPO</shortName>
    </alternativeName>
    <alternativeName>
        <fullName evidence="1">Tryptophan pyrrolase</fullName>
    </alternativeName>
    <alternativeName>
        <fullName evidence="1">Tryptophanase</fullName>
    </alternativeName>
</protein>
<feature type="binding site" evidence="1">
    <location>
        <begin position="54"/>
        <end position="58"/>
    </location>
    <ligand>
        <name>substrate</name>
    </ligand>
</feature>
<dbReference type="SUPFAM" id="SSF140959">
    <property type="entry name" value="Indolic compounds 2,3-dioxygenase-like"/>
    <property type="match status" value="1"/>
</dbReference>
<keyword evidence="1" id="KW-0560">Oxidoreductase</keyword>
<keyword evidence="1" id="KW-0823">Tryptophan catabolism</keyword>
<keyword evidence="1" id="KW-0349">Heme</keyword>
<feature type="binding site" evidence="1">
    <location>
        <position position="245"/>
    </location>
    <ligand>
        <name>substrate</name>
    </ligand>
</feature>
<comment type="catalytic activity">
    <reaction evidence="1">
        <text>L-tryptophan + O2 = N-formyl-L-kynurenine</text>
        <dbReference type="Rhea" id="RHEA:24536"/>
        <dbReference type="ChEBI" id="CHEBI:15379"/>
        <dbReference type="ChEBI" id="CHEBI:57912"/>
        <dbReference type="ChEBI" id="CHEBI:58629"/>
        <dbReference type="EC" id="1.13.11.11"/>
    </reaction>
</comment>
<dbReference type="EMBL" id="JBHSIU010000110">
    <property type="protein sequence ID" value="MFC5006904.1"/>
    <property type="molecule type" value="Genomic_DNA"/>
</dbReference>
<sequence>MTNPSAGNVAGNWQDAHFGEQGGRLTYGDYLQLSGLLDAQVPESDPAAHDELLFITIHQVYELWFKLILHELTDARDRLLVGETYLPRVRLERCLAIQRVLVGQVDVIDTMTPQDFLRFRNKLSPASGFQSAQFREIEFLSGLKDPTYLQRFRGLSDLETSRLTRRLDEPSVWEAFLVTLEKAGFAVASHEDRIASLLTISRDREHYGPFWDLAETMVAHDQAWSLWRARHVLMAERQIGTKAGTGGSAGGAYLRSRVELRFYPELWELRSHM</sequence>
<evidence type="ECO:0000313" key="3">
    <source>
        <dbReference type="Proteomes" id="UP001595912"/>
    </source>
</evidence>
<reference evidence="3" key="1">
    <citation type="journal article" date="2019" name="Int. J. Syst. Evol. Microbiol.">
        <title>The Global Catalogue of Microorganisms (GCM) 10K type strain sequencing project: providing services to taxonomists for standard genome sequencing and annotation.</title>
        <authorList>
            <consortium name="The Broad Institute Genomics Platform"/>
            <consortium name="The Broad Institute Genome Sequencing Center for Infectious Disease"/>
            <person name="Wu L."/>
            <person name="Ma J."/>
        </authorList>
    </citation>
    <scope>NUCLEOTIDE SEQUENCE [LARGE SCALE GENOMIC DNA]</scope>
    <source>
        <strain evidence="3">CGMCC 4.7152</strain>
    </source>
</reference>
<comment type="similarity">
    <text evidence="1">Belongs to the tryptophan 2,3-dioxygenase family.</text>
</comment>
<dbReference type="InterPro" id="IPR004981">
    <property type="entry name" value="Trp_2_3_dOase"/>
</dbReference>
<dbReference type="RefSeq" id="WP_380127558.1">
    <property type="nucleotide sequence ID" value="NZ_JBHSIU010000110.1"/>
</dbReference>
<gene>
    <name evidence="1" type="primary">kynA</name>
    <name evidence="2" type="ORF">ACFPIJ_54975</name>
</gene>
<dbReference type="EC" id="1.13.11.11" evidence="1"/>
<keyword evidence="1" id="KW-0408">Iron</keyword>
<accession>A0ABV9WEX2</accession>
<evidence type="ECO:0000256" key="1">
    <source>
        <dbReference type="HAMAP-Rule" id="MF_01972"/>
    </source>
</evidence>
<dbReference type="Proteomes" id="UP001595912">
    <property type="component" value="Unassembled WGS sequence"/>
</dbReference>
<dbReference type="InterPro" id="IPR037217">
    <property type="entry name" value="Trp/Indoleamine_2_3_dOase-like"/>
</dbReference>